<keyword evidence="4" id="KW-1185">Reference proteome</keyword>
<dbReference type="EMBL" id="FTOD01000007">
    <property type="protein sequence ID" value="SIS90265.1"/>
    <property type="molecule type" value="Genomic_DNA"/>
</dbReference>
<dbReference type="RefSeq" id="WP_076525294.1">
    <property type="nucleotide sequence ID" value="NZ_CP048103.1"/>
</dbReference>
<feature type="domain" description="VWFA" evidence="2">
    <location>
        <begin position="133"/>
        <end position="321"/>
    </location>
</feature>
<dbReference type="Proteomes" id="UP000186795">
    <property type="component" value="Unassembled WGS sequence"/>
</dbReference>
<name>A0A1N7MVV5_9BACL</name>
<proteinExistence type="predicted"/>
<dbReference type="PROSITE" id="PS50234">
    <property type="entry name" value="VWFA"/>
    <property type="match status" value="1"/>
</dbReference>
<dbReference type="Pfam" id="PF00092">
    <property type="entry name" value="VWA"/>
    <property type="match status" value="1"/>
</dbReference>
<evidence type="ECO:0000256" key="1">
    <source>
        <dbReference type="SAM" id="MobiDB-lite"/>
    </source>
</evidence>
<gene>
    <name evidence="3" type="ORF">SAMN05421790_10787</name>
</gene>
<organism evidence="3 4">
    <name type="scientific">Kroppenstedtia eburnea</name>
    <dbReference type="NCBI Taxonomy" id="714067"/>
    <lineage>
        <taxon>Bacteria</taxon>
        <taxon>Bacillati</taxon>
        <taxon>Bacillota</taxon>
        <taxon>Bacilli</taxon>
        <taxon>Bacillales</taxon>
        <taxon>Thermoactinomycetaceae</taxon>
        <taxon>Kroppenstedtia</taxon>
    </lineage>
</organism>
<dbReference type="AlphaFoldDB" id="A0A1N7MVV5"/>
<dbReference type="SUPFAM" id="SSF53300">
    <property type="entry name" value="vWA-like"/>
    <property type="match status" value="1"/>
</dbReference>
<evidence type="ECO:0000259" key="2">
    <source>
        <dbReference type="PROSITE" id="PS50234"/>
    </source>
</evidence>
<dbReference type="OrthoDB" id="9783818at2"/>
<evidence type="ECO:0000313" key="4">
    <source>
        <dbReference type="Proteomes" id="UP000186795"/>
    </source>
</evidence>
<sequence length="441" mass="49096">MNLGKWIKSGWLIFLAVVMVVGCSQETGSSGKQNENGEEERKPQKIATTIEEIVEQGAGTYSGDKYDRAKVEAELDKIPQDASDEEVFNTIVSLIAEDYGPVKDAYDNFDPTFNVSGDQPGTEVNGPKEKQHNVTILLDASGSMAARVSGGEKMHVAKEAVRSFTSQMPEGTHVSLIVYGHKGSNSKADQAESCKGIEEIVELGPYDESTLQSKLDPIRATGWTPLAGAMNQAGQRLKETEGQAENMIYVVSDGLETCGGDPVKEAKSLNQSNIKATVNIIGFDVGNKEHQALKKVAEAGGGKYFSATSKTELDLYFRNEYAKLKLEWWSYEGDALSQLGSQSSDYLEYISETDKQFKDKYYKKELDRFKDAINYIERKGDYKSLGTYNKQREDIISRYFHGKFSESNSKREQEYSKAVEKMKGEVSDQQDDLQDKKNKHD</sequence>
<dbReference type="SMART" id="SM00327">
    <property type="entry name" value="VWA"/>
    <property type="match status" value="1"/>
</dbReference>
<feature type="compositionally biased region" description="Basic and acidic residues" evidence="1">
    <location>
        <begin position="408"/>
        <end position="426"/>
    </location>
</feature>
<accession>A0A1N7MVV5</accession>
<feature type="region of interest" description="Disordered" evidence="1">
    <location>
        <begin position="406"/>
        <end position="441"/>
    </location>
</feature>
<dbReference type="PROSITE" id="PS51257">
    <property type="entry name" value="PROKAR_LIPOPROTEIN"/>
    <property type="match status" value="1"/>
</dbReference>
<reference evidence="4" key="1">
    <citation type="submission" date="2017-01" db="EMBL/GenBank/DDBJ databases">
        <authorList>
            <person name="Varghese N."/>
            <person name="Submissions S."/>
        </authorList>
    </citation>
    <scope>NUCLEOTIDE SEQUENCE [LARGE SCALE GENOMIC DNA]</scope>
    <source>
        <strain evidence="4">DSM 45196</strain>
    </source>
</reference>
<dbReference type="InterPro" id="IPR002035">
    <property type="entry name" value="VWF_A"/>
</dbReference>
<dbReference type="InterPro" id="IPR036465">
    <property type="entry name" value="vWFA_dom_sf"/>
</dbReference>
<evidence type="ECO:0000313" key="3">
    <source>
        <dbReference type="EMBL" id="SIS90265.1"/>
    </source>
</evidence>
<feature type="region of interest" description="Disordered" evidence="1">
    <location>
        <begin position="26"/>
        <end position="47"/>
    </location>
</feature>
<protein>
    <submittedName>
        <fullName evidence="3">Ca-activated chloride channel family protein</fullName>
    </submittedName>
</protein>
<dbReference type="Gene3D" id="3.40.50.410">
    <property type="entry name" value="von Willebrand factor, type A domain"/>
    <property type="match status" value="1"/>
</dbReference>